<proteinExistence type="predicted"/>
<comment type="caution">
    <text evidence="1">The sequence shown here is derived from an EMBL/GenBank/DDBJ whole genome shotgun (WGS) entry which is preliminary data.</text>
</comment>
<reference evidence="1" key="1">
    <citation type="submission" date="2020-11" db="EMBL/GenBank/DDBJ databases">
        <authorList>
            <person name="Whitehead M."/>
        </authorList>
    </citation>
    <scope>NUCLEOTIDE SEQUENCE</scope>
    <source>
        <strain evidence="1">EGII</strain>
    </source>
</reference>
<evidence type="ECO:0000313" key="1">
    <source>
        <dbReference type="EMBL" id="CAD6997752.1"/>
    </source>
</evidence>
<protein>
    <submittedName>
        <fullName evidence="1">(Mediterranean fruit fly) hypothetical protein</fullName>
    </submittedName>
</protein>
<organism evidence="1 2">
    <name type="scientific">Ceratitis capitata</name>
    <name type="common">Mediterranean fruit fly</name>
    <name type="synonym">Tephritis capitata</name>
    <dbReference type="NCBI Taxonomy" id="7213"/>
    <lineage>
        <taxon>Eukaryota</taxon>
        <taxon>Metazoa</taxon>
        <taxon>Ecdysozoa</taxon>
        <taxon>Arthropoda</taxon>
        <taxon>Hexapoda</taxon>
        <taxon>Insecta</taxon>
        <taxon>Pterygota</taxon>
        <taxon>Neoptera</taxon>
        <taxon>Endopterygota</taxon>
        <taxon>Diptera</taxon>
        <taxon>Brachycera</taxon>
        <taxon>Muscomorpha</taxon>
        <taxon>Tephritoidea</taxon>
        <taxon>Tephritidae</taxon>
        <taxon>Ceratitis</taxon>
        <taxon>Ceratitis</taxon>
    </lineage>
</organism>
<dbReference type="Proteomes" id="UP000606786">
    <property type="component" value="Unassembled WGS sequence"/>
</dbReference>
<dbReference type="EMBL" id="CAJHJT010000012">
    <property type="protein sequence ID" value="CAD6997752.1"/>
    <property type="molecule type" value="Genomic_DNA"/>
</dbReference>
<dbReference type="AlphaFoldDB" id="A0A811UET4"/>
<accession>A0A811UET4</accession>
<gene>
    <name evidence="1" type="ORF">CCAP1982_LOCUS6384</name>
</gene>
<keyword evidence="2" id="KW-1185">Reference proteome</keyword>
<evidence type="ECO:0000313" key="2">
    <source>
        <dbReference type="Proteomes" id="UP000606786"/>
    </source>
</evidence>
<sequence length="103" mass="11554">MLTITYSPGIYKCNQSFAQTDNNIQIINFNLACAFKTKKRKKKKNEPKPGNTFFRLIISCFSTASTCIQHNLLVFLVDSLIGFLDGLLGNSPPTLTTINFIFV</sequence>
<name>A0A811UET4_CERCA</name>